<dbReference type="InterPro" id="IPR037293">
    <property type="entry name" value="Gal_Oxidase_central_sf"/>
</dbReference>
<feature type="chain" id="PRO_5038767651" description="Glyoxal oxidase" evidence="2">
    <location>
        <begin position="22"/>
        <end position="569"/>
    </location>
</feature>
<evidence type="ECO:0000256" key="1">
    <source>
        <dbReference type="ARBA" id="ARBA00022729"/>
    </source>
</evidence>
<dbReference type="InterPro" id="IPR009880">
    <property type="entry name" value="Glyoxal_oxidase_N"/>
</dbReference>
<evidence type="ECO:0000313" key="5">
    <source>
        <dbReference type="EMBL" id="KAJ0973263.1"/>
    </source>
</evidence>
<gene>
    <name evidence="5" type="ORF">J5N97_021222</name>
</gene>
<dbReference type="SUPFAM" id="SSF50965">
    <property type="entry name" value="Galactose oxidase, central domain"/>
    <property type="match status" value="1"/>
</dbReference>
<evidence type="ECO:0000259" key="4">
    <source>
        <dbReference type="Pfam" id="PF09118"/>
    </source>
</evidence>
<dbReference type="AlphaFoldDB" id="A0A9D5HEG0"/>
<comment type="caution">
    <text evidence="5">The sequence shown here is derived from an EMBL/GenBank/DDBJ whole genome shotgun (WGS) entry which is preliminary data.</text>
</comment>
<dbReference type="PANTHER" id="PTHR32208">
    <property type="entry name" value="SECRETED PROTEIN-RELATED"/>
    <property type="match status" value="1"/>
</dbReference>
<evidence type="ECO:0000313" key="6">
    <source>
        <dbReference type="Proteomes" id="UP001085076"/>
    </source>
</evidence>
<feature type="signal peptide" evidence="2">
    <location>
        <begin position="1"/>
        <end position="21"/>
    </location>
</feature>
<dbReference type="Gene3D" id="2.130.10.80">
    <property type="entry name" value="Galactose oxidase/kelch, beta-propeller"/>
    <property type="match status" value="1"/>
</dbReference>
<dbReference type="InterPro" id="IPR015202">
    <property type="entry name" value="GO-like_E_set"/>
</dbReference>
<dbReference type="Pfam" id="PF07250">
    <property type="entry name" value="Glyoxal_oxid_N"/>
    <property type="match status" value="1"/>
</dbReference>
<name>A0A9D5HEG0_9LILI</name>
<dbReference type="Pfam" id="PF09118">
    <property type="entry name" value="GO-like_E_set"/>
    <property type="match status" value="1"/>
</dbReference>
<dbReference type="InterPro" id="IPR014756">
    <property type="entry name" value="Ig_E-set"/>
</dbReference>
<organism evidence="5 6">
    <name type="scientific">Dioscorea zingiberensis</name>
    <dbReference type="NCBI Taxonomy" id="325984"/>
    <lineage>
        <taxon>Eukaryota</taxon>
        <taxon>Viridiplantae</taxon>
        <taxon>Streptophyta</taxon>
        <taxon>Embryophyta</taxon>
        <taxon>Tracheophyta</taxon>
        <taxon>Spermatophyta</taxon>
        <taxon>Magnoliopsida</taxon>
        <taxon>Liliopsida</taxon>
        <taxon>Dioscoreales</taxon>
        <taxon>Dioscoreaceae</taxon>
        <taxon>Dioscorea</taxon>
    </lineage>
</organism>
<dbReference type="EMBL" id="JAGGNH010000005">
    <property type="protein sequence ID" value="KAJ0973263.1"/>
    <property type="molecule type" value="Genomic_DNA"/>
</dbReference>
<accession>A0A9D5HEG0</accession>
<dbReference type="SUPFAM" id="SSF81296">
    <property type="entry name" value="E set domains"/>
    <property type="match status" value="1"/>
</dbReference>
<proteinExistence type="predicted"/>
<evidence type="ECO:0000256" key="2">
    <source>
        <dbReference type="SAM" id="SignalP"/>
    </source>
</evidence>
<feature type="domain" description="Galactose oxidase-like Early set" evidence="4">
    <location>
        <begin position="466"/>
        <end position="562"/>
    </location>
</feature>
<dbReference type="Gene3D" id="2.60.40.10">
    <property type="entry name" value="Immunoglobulins"/>
    <property type="match status" value="1"/>
</dbReference>
<feature type="domain" description="Glyoxal oxidase N-terminal" evidence="3">
    <location>
        <begin position="51"/>
        <end position="436"/>
    </location>
</feature>
<reference evidence="5" key="2">
    <citation type="journal article" date="2022" name="Hortic Res">
        <title>The genome of Dioscorea zingiberensis sheds light on the biosynthesis, origin and evolution of the medicinally important diosgenin saponins.</title>
        <authorList>
            <person name="Li Y."/>
            <person name="Tan C."/>
            <person name="Li Z."/>
            <person name="Guo J."/>
            <person name="Li S."/>
            <person name="Chen X."/>
            <person name="Wang C."/>
            <person name="Dai X."/>
            <person name="Yang H."/>
            <person name="Song W."/>
            <person name="Hou L."/>
            <person name="Xu J."/>
            <person name="Tong Z."/>
            <person name="Xu A."/>
            <person name="Yuan X."/>
            <person name="Wang W."/>
            <person name="Yang Q."/>
            <person name="Chen L."/>
            <person name="Sun Z."/>
            <person name="Wang K."/>
            <person name="Pan B."/>
            <person name="Chen J."/>
            <person name="Bao Y."/>
            <person name="Liu F."/>
            <person name="Qi X."/>
            <person name="Gang D.R."/>
            <person name="Wen J."/>
            <person name="Li J."/>
        </authorList>
    </citation>
    <scope>NUCLEOTIDE SEQUENCE</scope>
    <source>
        <strain evidence="5">Dzin_1.0</strain>
    </source>
</reference>
<reference evidence="5" key="1">
    <citation type="submission" date="2021-03" db="EMBL/GenBank/DDBJ databases">
        <authorList>
            <person name="Li Z."/>
            <person name="Yang C."/>
        </authorList>
    </citation>
    <scope>NUCLEOTIDE SEQUENCE</scope>
    <source>
        <strain evidence="5">Dzin_1.0</strain>
        <tissue evidence="5">Leaf</tissue>
    </source>
</reference>
<keyword evidence="1 2" id="KW-0732">Signal</keyword>
<keyword evidence="6" id="KW-1185">Reference proteome</keyword>
<evidence type="ECO:0008006" key="7">
    <source>
        <dbReference type="Google" id="ProtNLM"/>
    </source>
</evidence>
<protein>
    <recommendedName>
        <fullName evidence="7">Glyoxal oxidase</fullName>
    </recommendedName>
</protein>
<evidence type="ECO:0000259" key="3">
    <source>
        <dbReference type="Pfam" id="PF07250"/>
    </source>
</evidence>
<dbReference type="InterPro" id="IPR011043">
    <property type="entry name" value="Gal_Oxase/kelch_b-propeller"/>
</dbReference>
<sequence>MATTTISPSLLLLLLVLLVLSTFPAIIFTEAPPEIGGEWRLLKSSMGISAMHMQLLPGDKLLAFDRTDFGPSNLSLPGGHCRLDPSDLALTTDCTSHSVLLDLPTLSLRPLTILTDTWCSSGTLLPNASFFQSGGFNDGDHTIRLFASTTPFSDWTETSGYLSARRWYATNQLLPDGRVLILGGRRQFNYEFFPKDHSRPLTAFSFLEETRDGDAENNLYPFVHLLPDGTLFIFANTRAVILDLSVNGYPLRHLPAIPDAVPRNYPSSGSSVLLPLRPPAHSPEILICGGAQRGAFQAALNGSFWPAARTCGRIFPLEQDPTWAMEDMPGARVMGDMVLLPTGDVLVVNGAAAGTAGWELAREPVTAPLLYNPSGPAGNRFGFMNRSPIPRLYHSSAVLDTYGRVLVGGSNPHVCYNFTNVTFPTELSLEAFYPPYLNPLLDSLRPSVVAVWIGDGGGGSDKVVTPAVVGYGETVGVRFLVRERIAGGGVEVVVVAPAFATHSFAMNQRMVVLDGGRTEQVAPHVYELEVRAPPSPKVAPPGYYMMFVVHAGAPSRGVWVKIQRRDVVT</sequence>
<dbReference type="CDD" id="cd02851">
    <property type="entry name" value="E_set_GO_C"/>
    <property type="match status" value="1"/>
</dbReference>
<dbReference type="InterPro" id="IPR013783">
    <property type="entry name" value="Ig-like_fold"/>
</dbReference>
<dbReference type="OrthoDB" id="2019572at2759"/>
<dbReference type="Proteomes" id="UP001085076">
    <property type="component" value="Miscellaneous, Linkage group lg05"/>
</dbReference>
<dbReference type="PANTHER" id="PTHR32208:SF85">
    <property type="entry name" value="GLYOXAL OXIDASE N-TERMINUS FAMILY PROTEIN, EXPRESSED"/>
    <property type="match status" value="1"/>
</dbReference>